<evidence type="ECO:0000313" key="2">
    <source>
        <dbReference type="EMBL" id="MPC65304.1"/>
    </source>
</evidence>
<dbReference type="Proteomes" id="UP000324222">
    <property type="component" value="Unassembled WGS sequence"/>
</dbReference>
<comment type="caution">
    <text evidence="2">The sequence shown here is derived from an EMBL/GenBank/DDBJ whole genome shotgun (WGS) entry which is preliminary data.</text>
</comment>
<dbReference type="EMBL" id="VSRR010023190">
    <property type="protein sequence ID" value="MPC65304.1"/>
    <property type="molecule type" value="Genomic_DNA"/>
</dbReference>
<proteinExistence type="predicted"/>
<evidence type="ECO:0000313" key="3">
    <source>
        <dbReference type="Proteomes" id="UP000324222"/>
    </source>
</evidence>
<evidence type="ECO:0000256" key="1">
    <source>
        <dbReference type="SAM" id="MobiDB-lite"/>
    </source>
</evidence>
<accession>A0A5B7H920</accession>
<protein>
    <submittedName>
        <fullName evidence="2">Uncharacterized protein</fullName>
    </submittedName>
</protein>
<keyword evidence="3" id="KW-1185">Reference proteome</keyword>
<feature type="compositionally biased region" description="Gly residues" evidence="1">
    <location>
        <begin position="39"/>
        <end position="68"/>
    </location>
</feature>
<dbReference type="OrthoDB" id="899at2759"/>
<gene>
    <name evidence="2" type="ORF">E2C01_059437</name>
</gene>
<feature type="region of interest" description="Disordered" evidence="1">
    <location>
        <begin position="21"/>
        <end position="89"/>
    </location>
</feature>
<name>A0A5B7H920_PORTR</name>
<organism evidence="2 3">
    <name type="scientific">Portunus trituberculatus</name>
    <name type="common">Swimming crab</name>
    <name type="synonym">Neptunus trituberculatus</name>
    <dbReference type="NCBI Taxonomy" id="210409"/>
    <lineage>
        <taxon>Eukaryota</taxon>
        <taxon>Metazoa</taxon>
        <taxon>Ecdysozoa</taxon>
        <taxon>Arthropoda</taxon>
        <taxon>Crustacea</taxon>
        <taxon>Multicrustacea</taxon>
        <taxon>Malacostraca</taxon>
        <taxon>Eumalacostraca</taxon>
        <taxon>Eucarida</taxon>
        <taxon>Decapoda</taxon>
        <taxon>Pleocyemata</taxon>
        <taxon>Brachyura</taxon>
        <taxon>Eubrachyura</taxon>
        <taxon>Portunoidea</taxon>
        <taxon>Portunidae</taxon>
        <taxon>Portuninae</taxon>
        <taxon>Portunus</taxon>
    </lineage>
</organism>
<reference evidence="2 3" key="1">
    <citation type="submission" date="2019-05" db="EMBL/GenBank/DDBJ databases">
        <title>Another draft genome of Portunus trituberculatus and its Hox gene families provides insights of decapod evolution.</title>
        <authorList>
            <person name="Jeong J.-H."/>
            <person name="Song I."/>
            <person name="Kim S."/>
            <person name="Choi T."/>
            <person name="Kim D."/>
            <person name="Ryu S."/>
            <person name="Kim W."/>
        </authorList>
    </citation>
    <scope>NUCLEOTIDE SEQUENCE [LARGE SCALE GENOMIC DNA]</scope>
    <source>
        <tissue evidence="2">Muscle</tissue>
    </source>
</reference>
<sequence>MKRMAGGMLSKVEETMDDEFAAMLEKDLPDDLIWPSGDSQGGGGSGGGSGGSGGGGGGGGSGGAGRGVNGMMENSGGGGGGPGDRPQQISHLIQTKTPPHSIAGTNAMATGPHTMTNQSNMIVNALTNSKSPHGGPMQSPQNTNLGMSGVPTSSQPLSMNDSVNNLNNMPNSIANSLAAVSGTMSMSMASSGTVSSMSLVNTNTSMGHNSMANSAGMAGGMNTVTNINTMNTMNSMNKSQVVTTMNMTGPMATQMSEGMPNGPLSTLNRTLVPPNLRGQSPQPIGAPQGMAPRHPGMTPGQLGPRLQASLMSNFMFYHGLKTI</sequence>
<dbReference type="AlphaFoldDB" id="A0A5B7H920"/>